<keyword evidence="6 7" id="KW-0012">Acyltransferase</keyword>
<keyword evidence="10" id="KW-1185">Reference proteome</keyword>
<reference evidence="9" key="1">
    <citation type="submission" date="2022-03" db="EMBL/GenBank/DDBJ databases">
        <authorList>
            <person name="Martin H S."/>
        </authorList>
    </citation>
    <scope>NUCLEOTIDE SEQUENCE</scope>
</reference>
<keyword evidence="2 7" id="KW-0808">Transferase</keyword>
<comment type="domain">
    <text evidence="7">The DHHC domain is required for palmitoyltransferase activity.</text>
</comment>
<dbReference type="PANTHER" id="PTHR22883">
    <property type="entry name" value="ZINC FINGER DHHC DOMAIN CONTAINING PROTEIN"/>
    <property type="match status" value="1"/>
</dbReference>
<evidence type="ECO:0000313" key="10">
    <source>
        <dbReference type="Proteomes" id="UP000837857"/>
    </source>
</evidence>
<feature type="transmembrane region" description="Helical" evidence="7">
    <location>
        <begin position="180"/>
        <end position="201"/>
    </location>
</feature>
<organism evidence="9 10">
    <name type="scientific">Iphiclides podalirius</name>
    <name type="common">scarce swallowtail</name>
    <dbReference type="NCBI Taxonomy" id="110791"/>
    <lineage>
        <taxon>Eukaryota</taxon>
        <taxon>Metazoa</taxon>
        <taxon>Ecdysozoa</taxon>
        <taxon>Arthropoda</taxon>
        <taxon>Hexapoda</taxon>
        <taxon>Insecta</taxon>
        <taxon>Pterygota</taxon>
        <taxon>Neoptera</taxon>
        <taxon>Endopterygota</taxon>
        <taxon>Lepidoptera</taxon>
        <taxon>Glossata</taxon>
        <taxon>Ditrysia</taxon>
        <taxon>Papilionoidea</taxon>
        <taxon>Papilionidae</taxon>
        <taxon>Papilioninae</taxon>
        <taxon>Iphiclides</taxon>
    </lineage>
</organism>
<evidence type="ECO:0000256" key="3">
    <source>
        <dbReference type="ARBA" id="ARBA00022692"/>
    </source>
</evidence>
<name>A0ABN8HJR6_9NEOP</name>
<feature type="domain" description="Palmitoyltransferase DHHC" evidence="8">
    <location>
        <begin position="138"/>
        <end position="256"/>
    </location>
</feature>
<evidence type="ECO:0000313" key="9">
    <source>
        <dbReference type="EMBL" id="CAH2034617.1"/>
    </source>
</evidence>
<keyword evidence="3 7" id="KW-0812">Transmembrane</keyword>
<accession>A0ABN8HJR6</accession>
<dbReference type="InterPro" id="IPR001594">
    <property type="entry name" value="Palmitoyltrfase_DHHC"/>
</dbReference>
<feature type="transmembrane region" description="Helical" evidence="7">
    <location>
        <begin position="52"/>
        <end position="75"/>
    </location>
</feature>
<sequence>MIREFYDSSDEDEMENQYQIDPECLVLTRPDQDMHNRCCGGKAWCIKDICGIICAILTWLLILYAEFVVMMVMLLPGVATYPFYSYVNIVLFQTLAFLAFASHLRTMFTDPGAVPKGNATKEMIKQMSFREGQVIFKCTKCCSIKPERAHHCSVCQRCIRKMDHHCPWVNNCVGENNQKYFVLFTFYIAAISVHSLTLSVYQFVTCIRHEWRDCSAYSPPATVVLLLFLIAEALLFAIFTAVMLGTQLHAIWNDETVSGRHRDPATCAAPARLLGPVRTRLGSCARNTARGVHLAAPPPPPTLQNIVTGIAIPGRHAIYVPERGIEQLKKEQARWVRKSRWKSIQAVFGRFSILWFSPFTQPSPKTKLESYLYSV</sequence>
<dbReference type="InterPro" id="IPR039859">
    <property type="entry name" value="PFA4/ZDH16/20/ERF2-like"/>
</dbReference>
<evidence type="ECO:0000259" key="8">
    <source>
        <dbReference type="Pfam" id="PF01529"/>
    </source>
</evidence>
<dbReference type="EMBL" id="OW152813">
    <property type="protein sequence ID" value="CAH2034617.1"/>
    <property type="molecule type" value="Genomic_DNA"/>
</dbReference>
<evidence type="ECO:0000256" key="5">
    <source>
        <dbReference type="ARBA" id="ARBA00023136"/>
    </source>
</evidence>
<evidence type="ECO:0000256" key="6">
    <source>
        <dbReference type="ARBA" id="ARBA00023315"/>
    </source>
</evidence>
<keyword evidence="4 7" id="KW-1133">Transmembrane helix</keyword>
<proteinExistence type="inferred from homology"/>
<feature type="transmembrane region" description="Helical" evidence="7">
    <location>
        <begin position="81"/>
        <end position="101"/>
    </location>
</feature>
<evidence type="ECO:0000256" key="7">
    <source>
        <dbReference type="RuleBase" id="RU079119"/>
    </source>
</evidence>
<comment type="subcellular location">
    <subcellularLocation>
        <location evidence="1">Membrane</location>
        <topology evidence="1">Multi-pass membrane protein</topology>
    </subcellularLocation>
</comment>
<evidence type="ECO:0000256" key="4">
    <source>
        <dbReference type="ARBA" id="ARBA00022989"/>
    </source>
</evidence>
<dbReference type="Proteomes" id="UP000837857">
    <property type="component" value="Chromosome 1"/>
</dbReference>
<protein>
    <recommendedName>
        <fullName evidence="7">Palmitoyltransferase</fullName>
        <ecNumber evidence="7">2.3.1.225</ecNumber>
    </recommendedName>
</protein>
<evidence type="ECO:0000256" key="2">
    <source>
        <dbReference type="ARBA" id="ARBA00022679"/>
    </source>
</evidence>
<dbReference type="Pfam" id="PF01529">
    <property type="entry name" value="DHHC"/>
    <property type="match status" value="1"/>
</dbReference>
<keyword evidence="5 7" id="KW-0472">Membrane</keyword>
<dbReference type="PROSITE" id="PS50216">
    <property type="entry name" value="DHHC"/>
    <property type="match status" value="1"/>
</dbReference>
<dbReference type="PANTHER" id="PTHR22883:SF40">
    <property type="entry name" value="PALMITOYLTRANSFERASE"/>
    <property type="match status" value="1"/>
</dbReference>
<dbReference type="EC" id="2.3.1.225" evidence="7"/>
<gene>
    <name evidence="9" type="ORF">IPOD504_LOCUS213</name>
</gene>
<feature type="non-terminal residue" evidence="9">
    <location>
        <position position="1"/>
    </location>
</feature>
<feature type="transmembrane region" description="Helical" evidence="7">
    <location>
        <begin position="221"/>
        <end position="244"/>
    </location>
</feature>
<comment type="catalytic activity">
    <reaction evidence="7">
        <text>L-cysteinyl-[protein] + hexadecanoyl-CoA = S-hexadecanoyl-L-cysteinyl-[protein] + CoA</text>
        <dbReference type="Rhea" id="RHEA:36683"/>
        <dbReference type="Rhea" id="RHEA-COMP:10131"/>
        <dbReference type="Rhea" id="RHEA-COMP:11032"/>
        <dbReference type="ChEBI" id="CHEBI:29950"/>
        <dbReference type="ChEBI" id="CHEBI:57287"/>
        <dbReference type="ChEBI" id="CHEBI:57379"/>
        <dbReference type="ChEBI" id="CHEBI:74151"/>
        <dbReference type="EC" id="2.3.1.225"/>
    </reaction>
</comment>
<comment type="similarity">
    <text evidence="7">Belongs to the DHHC palmitoyltransferase family.</text>
</comment>
<evidence type="ECO:0000256" key="1">
    <source>
        <dbReference type="ARBA" id="ARBA00004141"/>
    </source>
</evidence>